<dbReference type="GO" id="GO:0008270">
    <property type="term" value="F:zinc ion binding"/>
    <property type="evidence" value="ECO:0007669"/>
    <property type="project" value="TreeGrafter"/>
</dbReference>
<dbReference type="FunFam" id="2.60.40.1730:FF:000013">
    <property type="entry name" value="Aminopeptidase"/>
    <property type="match status" value="1"/>
</dbReference>
<accession>A0A915E9P9</accession>
<dbReference type="Gene3D" id="2.60.40.1730">
    <property type="entry name" value="tricorn interacting facor f3 domain"/>
    <property type="match status" value="1"/>
</dbReference>
<protein>
    <submittedName>
        <fullName evidence="3">Aminopeptidase N-like N-terminal domain-containing protein</fullName>
    </submittedName>
</protein>
<dbReference type="Proteomes" id="UP000887574">
    <property type="component" value="Unplaced"/>
</dbReference>
<dbReference type="PRINTS" id="PR00756">
    <property type="entry name" value="ALADIPTASE"/>
</dbReference>
<evidence type="ECO:0000313" key="3">
    <source>
        <dbReference type="WBParaSite" id="jg3852"/>
    </source>
</evidence>
<dbReference type="PANTHER" id="PTHR11533">
    <property type="entry name" value="PROTEASE M1 ZINC METALLOPROTEASE"/>
    <property type="match status" value="1"/>
</dbReference>
<dbReference type="PANTHER" id="PTHR11533:SF299">
    <property type="entry name" value="AMINOPEPTIDASE"/>
    <property type="match status" value="1"/>
</dbReference>
<organism evidence="2 3">
    <name type="scientific">Ditylenchus dipsaci</name>
    <dbReference type="NCBI Taxonomy" id="166011"/>
    <lineage>
        <taxon>Eukaryota</taxon>
        <taxon>Metazoa</taxon>
        <taxon>Ecdysozoa</taxon>
        <taxon>Nematoda</taxon>
        <taxon>Chromadorea</taxon>
        <taxon>Rhabditida</taxon>
        <taxon>Tylenchina</taxon>
        <taxon>Tylenchomorpha</taxon>
        <taxon>Sphaerularioidea</taxon>
        <taxon>Anguinidae</taxon>
        <taxon>Anguininae</taxon>
        <taxon>Ditylenchus</taxon>
    </lineage>
</organism>
<keyword evidence="2" id="KW-1185">Reference proteome</keyword>
<dbReference type="GO" id="GO:0006508">
    <property type="term" value="P:proteolysis"/>
    <property type="evidence" value="ECO:0007669"/>
    <property type="project" value="InterPro"/>
</dbReference>
<name>A0A915E9P9_9BILA</name>
<dbReference type="WBParaSite" id="jg3852">
    <property type="protein sequence ID" value="jg3852"/>
    <property type="gene ID" value="jg3852"/>
</dbReference>
<dbReference type="Pfam" id="PF17900">
    <property type="entry name" value="Peptidase_M1_N"/>
    <property type="match status" value="1"/>
</dbReference>
<dbReference type="SUPFAM" id="SSF63737">
    <property type="entry name" value="Leukotriene A4 hydrolase N-terminal domain"/>
    <property type="match status" value="1"/>
</dbReference>
<dbReference type="GO" id="GO:0005737">
    <property type="term" value="C:cytoplasm"/>
    <property type="evidence" value="ECO:0007669"/>
    <property type="project" value="TreeGrafter"/>
</dbReference>
<dbReference type="InterPro" id="IPR042097">
    <property type="entry name" value="Aminopeptidase_N-like_N_sf"/>
</dbReference>
<dbReference type="InterPro" id="IPR050344">
    <property type="entry name" value="Peptidase_M1_aminopeptidases"/>
</dbReference>
<evidence type="ECO:0000313" key="2">
    <source>
        <dbReference type="Proteomes" id="UP000887574"/>
    </source>
</evidence>
<dbReference type="InterPro" id="IPR045357">
    <property type="entry name" value="Aminopeptidase_N-like_N"/>
</dbReference>
<dbReference type="GO" id="GO:0070006">
    <property type="term" value="F:metalloaminopeptidase activity"/>
    <property type="evidence" value="ECO:0007669"/>
    <property type="project" value="TreeGrafter"/>
</dbReference>
<dbReference type="GO" id="GO:0005615">
    <property type="term" value="C:extracellular space"/>
    <property type="evidence" value="ECO:0007669"/>
    <property type="project" value="TreeGrafter"/>
</dbReference>
<dbReference type="GO" id="GO:0016020">
    <property type="term" value="C:membrane"/>
    <property type="evidence" value="ECO:0007669"/>
    <property type="project" value="TreeGrafter"/>
</dbReference>
<sequence>MKQRDILVLSIGLLAVILFVAGDLTTSSSRLNEYRLSRDLWPIWYNLSIATYVPGYITLDSEKVFTLEADLIIKFWAQKETNQIELNAWNLNFSSKPHSNVQIRVDKSFWNINVINVTLSKKLSKVWFTLDQSLQAGKEYYIKIPYTGQISDTLFGLYRSFYITANGNKRYLATTQFEPNFARQMVPCFDEPEFKAIWNITVIHPKGTRAISNAKEEVENQPHTLGSNNNWLMTTFCETPKMSSYY</sequence>
<evidence type="ECO:0000259" key="1">
    <source>
        <dbReference type="Pfam" id="PF17900"/>
    </source>
</evidence>
<reference evidence="3" key="1">
    <citation type="submission" date="2022-11" db="UniProtKB">
        <authorList>
            <consortium name="WormBaseParasite"/>
        </authorList>
    </citation>
    <scope>IDENTIFICATION</scope>
</reference>
<dbReference type="InterPro" id="IPR001930">
    <property type="entry name" value="Peptidase_M1"/>
</dbReference>
<dbReference type="GO" id="GO:0042277">
    <property type="term" value="F:peptide binding"/>
    <property type="evidence" value="ECO:0007669"/>
    <property type="project" value="TreeGrafter"/>
</dbReference>
<dbReference type="AlphaFoldDB" id="A0A915E9P9"/>
<proteinExistence type="predicted"/>
<feature type="domain" description="Aminopeptidase N-like N-terminal" evidence="1">
    <location>
        <begin position="45"/>
        <end position="246"/>
    </location>
</feature>
<dbReference type="GO" id="GO:0043171">
    <property type="term" value="P:peptide catabolic process"/>
    <property type="evidence" value="ECO:0007669"/>
    <property type="project" value="TreeGrafter"/>
</dbReference>